<comment type="caution">
    <text evidence="8">The sequence shown here is derived from an EMBL/GenBank/DDBJ whole genome shotgun (WGS) entry which is preliminary data.</text>
</comment>
<evidence type="ECO:0008006" key="10">
    <source>
        <dbReference type="Google" id="ProtNLM"/>
    </source>
</evidence>
<evidence type="ECO:0000256" key="3">
    <source>
        <dbReference type="ARBA" id="ARBA00022490"/>
    </source>
</evidence>
<sequence length="390" mass="45691">MLSSLDAVHISAVLEDCVDQLAILGHIMPNSLEGRPEAAQIVDDELGQILQDQRFLESRYEMLMANEDDPSFTNKSQLKVVDDGQIQSVAKSLRESTNALNRSFRQNPLTSDSLSKIQADRKFFQDIMEETLDEVVSSKSFDALLRAVNIEKEKKAGLQQTILKEEESRRLVKSLQRQLIEVKREKESEIQQRNEMIAHLKDQLQEMKAKTSMEGKYIKKDAEVRVSCTQKRCQQGENTLKEDLETLRYKMEEEVRVNAEIETYLRRHHQISEEKVEYWMKKYDRDMEKKQRELDKLKACKANDLARLQELTQQYSEYEKVVIEDRVAKEQKRREAEQQEEELKAATKLQFWWRRTMERKQLGPYSKKKKKKGKKGKKSGKKGGGKNKKK</sequence>
<reference evidence="8 9" key="1">
    <citation type="submission" date="2022-05" db="EMBL/GenBank/DDBJ databases">
        <authorList>
            <consortium name="Genoscope - CEA"/>
            <person name="William W."/>
        </authorList>
    </citation>
    <scope>NUCLEOTIDE SEQUENCE [LARGE SCALE GENOMIC DNA]</scope>
</reference>
<evidence type="ECO:0000313" key="8">
    <source>
        <dbReference type="EMBL" id="CAH3158627.1"/>
    </source>
</evidence>
<evidence type="ECO:0000256" key="7">
    <source>
        <dbReference type="SAM" id="MobiDB-lite"/>
    </source>
</evidence>
<proteinExistence type="predicted"/>
<evidence type="ECO:0000256" key="4">
    <source>
        <dbReference type="ARBA" id="ARBA00023212"/>
    </source>
</evidence>
<dbReference type="InterPro" id="IPR042618">
    <property type="entry name" value="IQCG"/>
</dbReference>
<keyword evidence="9" id="KW-1185">Reference proteome</keyword>
<feature type="region of interest" description="Disordered" evidence="7">
    <location>
        <begin position="360"/>
        <end position="390"/>
    </location>
</feature>
<dbReference type="PANTHER" id="PTHR14871">
    <property type="entry name" value="DYNEIN REGULATORY COMPLEX PROTEIN 9"/>
    <property type="match status" value="1"/>
</dbReference>
<evidence type="ECO:0000256" key="5">
    <source>
        <dbReference type="ARBA" id="ARBA00023273"/>
    </source>
</evidence>
<feature type="coiled-coil region" evidence="6">
    <location>
        <begin position="280"/>
        <end position="349"/>
    </location>
</feature>
<name>A0ABN8Q8C7_9CNID</name>
<evidence type="ECO:0000313" key="9">
    <source>
        <dbReference type="Proteomes" id="UP001159405"/>
    </source>
</evidence>
<keyword evidence="6" id="KW-0175">Coiled coil</keyword>
<evidence type="ECO:0000256" key="6">
    <source>
        <dbReference type="SAM" id="Coils"/>
    </source>
</evidence>
<comment type="subcellular location">
    <subcellularLocation>
        <location evidence="2">Cell projection</location>
    </subcellularLocation>
    <subcellularLocation>
        <location evidence="1">Cytoplasm</location>
        <location evidence="1">Cytoskeleton</location>
    </subcellularLocation>
</comment>
<keyword evidence="5" id="KW-0966">Cell projection</keyword>
<dbReference type="EMBL" id="CALNXK010000111">
    <property type="protein sequence ID" value="CAH3158627.1"/>
    <property type="molecule type" value="Genomic_DNA"/>
</dbReference>
<protein>
    <recommendedName>
        <fullName evidence="10">Dynein regulatory complex protein 9</fullName>
    </recommendedName>
</protein>
<feature type="compositionally biased region" description="Basic residues" evidence="7">
    <location>
        <begin position="366"/>
        <end position="390"/>
    </location>
</feature>
<dbReference type="PANTHER" id="PTHR14871:SF1">
    <property type="entry name" value="DYNEIN REGULATORY COMPLEX PROTEIN 9"/>
    <property type="match status" value="1"/>
</dbReference>
<dbReference type="Proteomes" id="UP001159405">
    <property type="component" value="Unassembled WGS sequence"/>
</dbReference>
<keyword evidence="3" id="KW-0963">Cytoplasm</keyword>
<evidence type="ECO:0000256" key="1">
    <source>
        <dbReference type="ARBA" id="ARBA00004245"/>
    </source>
</evidence>
<keyword evidence="4" id="KW-0206">Cytoskeleton</keyword>
<accession>A0ABN8Q8C7</accession>
<evidence type="ECO:0000256" key="2">
    <source>
        <dbReference type="ARBA" id="ARBA00004316"/>
    </source>
</evidence>
<feature type="coiled-coil region" evidence="6">
    <location>
        <begin position="165"/>
        <end position="210"/>
    </location>
</feature>
<organism evidence="8 9">
    <name type="scientific">Porites lobata</name>
    <dbReference type="NCBI Taxonomy" id="104759"/>
    <lineage>
        <taxon>Eukaryota</taxon>
        <taxon>Metazoa</taxon>
        <taxon>Cnidaria</taxon>
        <taxon>Anthozoa</taxon>
        <taxon>Hexacorallia</taxon>
        <taxon>Scleractinia</taxon>
        <taxon>Fungiina</taxon>
        <taxon>Poritidae</taxon>
        <taxon>Porites</taxon>
    </lineage>
</organism>
<gene>
    <name evidence="8" type="ORF">PLOB_00003288</name>
</gene>